<feature type="transmembrane region" description="Helical" evidence="1">
    <location>
        <begin position="105"/>
        <end position="126"/>
    </location>
</feature>
<dbReference type="Proteomes" id="UP001623041">
    <property type="component" value="Unassembled WGS sequence"/>
</dbReference>
<evidence type="ECO:0000256" key="1">
    <source>
        <dbReference type="SAM" id="Phobius"/>
    </source>
</evidence>
<dbReference type="PANTHER" id="PTHR40078:SF1">
    <property type="entry name" value="INTEGRAL MEMBRANE PROTEIN"/>
    <property type="match status" value="1"/>
</dbReference>
<gene>
    <name evidence="2" type="ORF">ACJEBI_21345</name>
</gene>
<evidence type="ECO:0000313" key="3">
    <source>
        <dbReference type="Proteomes" id="UP001623041"/>
    </source>
</evidence>
<keyword evidence="3" id="KW-1185">Reference proteome</keyword>
<keyword evidence="1" id="KW-0812">Transmembrane</keyword>
<feature type="transmembrane region" description="Helical" evidence="1">
    <location>
        <begin position="48"/>
        <end position="68"/>
    </location>
</feature>
<keyword evidence="1" id="KW-0472">Membrane</keyword>
<dbReference type="InterPro" id="IPR038750">
    <property type="entry name" value="YczE/YyaS-like"/>
</dbReference>
<evidence type="ECO:0000313" key="2">
    <source>
        <dbReference type="EMBL" id="MFK9094002.1"/>
    </source>
</evidence>
<organism evidence="2 3">
    <name type="scientific">Bacillus salipaludis</name>
    <dbReference type="NCBI Taxonomy" id="2547811"/>
    <lineage>
        <taxon>Bacteria</taxon>
        <taxon>Bacillati</taxon>
        <taxon>Bacillota</taxon>
        <taxon>Bacilli</taxon>
        <taxon>Bacillales</taxon>
        <taxon>Bacillaceae</taxon>
        <taxon>Bacillus</taxon>
    </lineage>
</organism>
<dbReference type="PANTHER" id="PTHR40078">
    <property type="entry name" value="INTEGRAL MEMBRANE PROTEIN-RELATED"/>
    <property type="match status" value="1"/>
</dbReference>
<protein>
    <submittedName>
        <fullName evidence="2">YitT family protein</fullName>
    </submittedName>
</protein>
<feature type="transmembrane region" description="Helical" evidence="1">
    <location>
        <begin position="7"/>
        <end position="28"/>
    </location>
</feature>
<dbReference type="RefSeq" id="WP_406582495.1">
    <property type="nucleotide sequence ID" value="NZ_JBJHQH010000019.1"/>
</dbReference>
<proteinExistence type="predicted"/>
<dbReference type="EMBL" id="JBJHQH010000019">
    <property type="protein sequence ID" value="MFK9094002.1"/>
    <property type="molecule type" value="Genomic_DNA"/>
</dbReference>
<reference evidence="2 3" key="1">
    <citation type="submission" date="2024-11" db="EMBL/GenBank/DDBJ databases">
        <authorList>
            <person name="Lucas J.A."/>
        </authorList>
    </citation>
    <scope>NUCLEOTIDE SEQUENCE [LARGE SCALE GENOMIC DNA]</scope>
    <source>
        <strain evidence="2 3">Z 5.4</strain>
    </source>
</reference>
<comment type="caution">
    <text evidence="2">The sequence shown here is derived from an EMBL/GenBank/DDBJ whole genome shotgun (WGS) entry which is preliminary data.</text>
</comment>
<feature type="transmembrane region" description="Helical" evidence="1">
    <location>
        <begin position="75"/>
        <end position="93"/>
    </location>
</feature>
<feature type="transmembrane region" description="Helical" evidence="1">
    <location>
        <begin position="146"/>
        <end position="168"/>
    </location>
</feature>
<keyword evidence="1" id="KW-1133">Transmembrane helix</keyword>
<dbReference type="Pfam" id="PF19700">
    <property type="entry name" value="DUF6198"/>
    <property type="match status" value="1"/>
</dbReference>
<accession>A0ABW8RN49</accession>
<name>A0ABW8RN49_9BACI</name>
<sequence length="205" mass="22969">MKFFIRLLFFIFGLSIMTFGVCMTIKVADIGVGAWDALNVVLTEKVGLSVGKWVMIDGAVLIFVNALLVKRRPDLLSFLTIIVIGSLVDFWLITVFDLFIVEQFFVKLAMLLVGILIIGFGAAIYLQAKFPQSPIDNFMLAIKERFHVNLMAAKTIGEITALIPAFFLKGPISYGTIIITFTVGPAIQLFFPYFEKLIQRLQAKY</sequence>
<feature type="transmembrane region" description="Helical" evidence="1">
    <location>
        <begin position="174"/>
        <end position="194"/>
    </location>
</feature>